<dbReference type="Proteomes" id="UP000824089">
    <property type="component" value="Unassembled WGS sequence"/>
</dbReference>
<feature type="domain" description="V-ATPase proteolipid subunit C-like" evidence="6">
    <location>
        <begin position="85"/>
        <end position="144"/>
    </location>
</feature>
<dbReference type="GO" id="GO:0015078">
    <property type="term" value="F:proton transmembrane transporter activity"/>
    <property type="evidence" value="ECO:0007669"/>
    <property type="project" value="InterPro"/>
</dbReference>
<accession>A0A9D1I7V9</accession>
<comment type="caution">
    <text evidence="7">The sequence shown here is derived from an EMBL/GenBank/DDBJ whole genome shotgun (WGS) entry which is preliminary data.</text>
</comment>
<feature type="transmembrane region" description="Helical" evidence="5">
    <location>
        <begin position="82"/>
        <end position="104"/>
    </location>
</feature>
<protein>
    <submittedName>
        <fullName evidence="7">ATPase</fullName>
    </submittedName>
</protein>
<evidence type="ECO:0000256" key="5">
    <source>
        <dbReference type="SAM" id="Phobius"/>
    </source>
</evidence>
<feature type="transmembrane region" description="Helical" evidence="5">
    <location>
        <begin position="124"/>
        <end position="145"/>
    </location>
</feature>
<reference evidence="7" key="2">
    <citation type="journal article" date="2021" name="PeerJ">
        <title>Extensive microbial diversity within the chicken gut microbiome revealed by metagenomics and culture.</title>
        <authorList>
            <person name="Gilroy R."/>
            <person name="Ravi A."/>
            <person name="Getino M."/>
            <person name="Pursley I."/>
            <person name="Horton D.L."/>
            <person name="Alikhan N.F."/>
            <person name="Baker D."/>
            <person name="Gharbi K."/>
            <person name="Hall N."/>
            <person name="Watson M."/>
            <person name="Adriaenssens E.M."/>
            <person name="Foster-Nyarko E."/>
            <person name="Jarju S."/>
            <person name="Secka A."/>
            <person name="Antonio M."/>
            <person name="Oren A."/>
            <person name="Chaudhuri R.R."/>
            <person name="La Ragione R."/>
            <person name="Hildebrand F."/>
            <person name="Pallen M.J."/>
        </authorList>
    </citation>
    <scope>NUCLEOTIDE SEQUENCE</scope>
    <source>
        <strain evidence="7">CHK195-4489</strain>
    </source>
</reference>
<reference evidence="7" key="1">
    <citation type="submission" date="2020-10" db="EMBL/GenBank/DDBJ databases">
        <authorList>
            <person name="Gilroy R."/>
        </authorList>
    </citation>
    <scope>NUCLEOTIDE SEQUENCE</scope>
    <source>
        <strain evidence="7">CHK195-4489</strain>
    </source>
</reference>
<evidence type="ECO:0000313" key="8">
    <source>
        <dbReference type="Proteomes" id="UP000824089"/>
    </source>
</evidence>
<dbReference type="CDD" id="cd18120">
    <property type="entry name" value="ATP-synt_Vo_Ao_c"/>
    <property type="match status" value="1"/>
</dbReference>
<keyword evidence="2 5" id="KW-0812">Transmembrane</keyword>
<evidence type="ECO:0000259" key="6">
    <source>
        <dbReference type="Pfam" id="PF00137"/>
    </source>
</evidence>
<dbReference type="InterPro" id="IPR035921">
    <property type="entry name" value="F/V-ATP_Csub_sf"/>
</dbReference>
<dbReference type="GO" id="GO:0033177">
    <property type="term" value="C:proton-transporting two-sector ATPase complex, proton-transporting domain"/>
    <property type="evidence" value="ECO:0007669"/>
    <property type="project" value="InterPro"/>
</dbReference>
<sequence length="148" mass="14996">MIFVIIVTVCLGVFSRKIAAKSKGGQYLRRALKGNMALMASLVLVAAIFLFSGAAIHSSAADTETVSETEQTQNDSSSAEGMAYLAAALSTGLATIGAGIAVAVAGSAALGAISEDSKLLGKTLIFVGLAEGIAIYGLIISIMILNQV</sequence>
<dbReference type="InterPro" id="IPR002379">
    <property type="entry name" value="ATPase_proteolipid_c-like_dom"/>
</dbReference>
<keyword evidence="3 5" id="KW-1133">Transmembrane helix</keyword>
<evidence type="ECO:0000256" key="4">
    <source>
        <dbReference type="ARBA" id="ARBA00023136"/>
    </source>
</evidence>
<dbReference type="Gene3D" id="1.20.120.610">
    <property type="entry name" value="lithium bound rotor ring of v- atpase"/>
    <property type="match status" value="1"/>
</dbReference>
<dbReference type="SUPFAM" id="SSF81333">
    <property type="entry name" value="F1F0 ATP synthase subunit C"/>
    <property type="match status" value="1"/>
</dbReference>
<evidence type="ECO:0000256" key="1">
    <source>
        <dbReference type="ARBA" id="ARBA00004141"/>
    </source>
</evidence>
<feature type="transmembrane region" description="Helical" evidence="5">
    <location>
        <begin position="36"/>
        <end position="61"/>
    </location>
</feature>
<gene>
    <name evidence="7" type="ORF">IAD50_05685</name>
</gene>
<evidence type="ECO:0000313" key="7">
    <source>
        <dbReference type="EMBL" id="HIU29771.1"/>
    </source>
</evidence>
<keyword evidence="4 5" id="KW-0472">Membrane</keyword>
<evidence type="ECO:0000256" key="2">
    <source>
        <dbReference type="ARBA" id="ARBA00022692"/>
    </source>
</evidence>
<dbReference type="Pfam" id="PF00137">
    <property type="entry name" value="ATP-synt_C"/>
    <property type="match status" value="1"/>
</dbReference>
<proteinExistence type="predicted"/>
<dbReference type="AlphaFoldDB" id="A0A9D1I7V9"/>
<organism evidence="7 8">
    <name type="scientific">Candidatus Egerieisoma faecipullorum</name>
    <dbReference type="NCBI Taxonomy" id="2840963"/>
    <lineage>
        <taxon>Bacteria</taxon>
        <taxon>Bacillati</taxon>
        <taxon>Bacillota</taxon>
        <taxon>Clostridia</taxon>
        <taxon>Eubacteriales</taxon>
        <taxon>Clostridiaceae</taxon>
        <taxon>Clostridiaceae incertae sedis</taxon>
        <taxon>Candidatus Egerieisoma</taxon>
    </lineage>
</organism>
<evidence type="ECO:0000256" key="3">
    <source>
        <dbReference type="ARBA" id="ARBA00022989"/>
    </source>
</evidence>
<dbReference type="EMBL" id="DVMM01000117">
    <property type="protein sequence ID" value="HIU29771.1"/>
    <property type="molecule type" value="Genomic_DNA"/>
</dbReference>
<comment type="subcellular location">
    <subcellularLocation>
        <location evidence="1">Membrane</location>
        <topology evidence="1">Multi-pass membrane protein</topology>
    </subcellularLocation>
</comment>
<name>A0A9D1I7V9_9CLOT</name>